<evidence type="ECO:0000256" key="1">
    <source>
        <dbReference type="ARBA" id="ARBA00006885"/>
    </source>
</evidence>
<comment type="similarity">
    <text evidence="1">Belongs to the COQ10 family.</text>
</comment>
<dbReference type="CDD" id="cd07813">
    <property type="entry name" value="COQ10p_like"/>
    <property type="match status" value="1"/>
</dbReference>
<comment type="caution">
    <text evidence="5">The sequence shown here is derived from an EMBL/GenBank/DDBJ whole genome shotgun (WGS) entry which is preliminary data.</text>
</comment>
<comment type="function">
    <text evidence="3">Required for the function of coenzyme Q in the respiratory chain. May serve as a chaperone or may be involved in the transport of Q6 from its site of synthesis to the catalytic sites of the respiratory complexes.</text>
</comment>
<dbReference type="AlphaFoldDB" id="A0AAV5GCN1"/>
<evidence type="ECO:0000256" key="3">
    <source>
        <dbReference type="ARBA" id="ARBA00024947"/>
    </source>
</evidence>
<dbReference type="GO" id="GO:0005739">
    <property type="term" value="C:mitochondrion"/>
    <property type="evidence" value="ECO:0007669"/>
    <property type="project" value="TreeGrafter"/>
</dbReference>
<reference evidence="5 6" key="1">
    <citation type="submission" date="2021-12" db="EMBL/GenBank/DDBJ databases">
        <title>High titer production of polyol ester of fatty acids by Rhodotorula paludigena BS15 towards product separation-free biomass refinery.</title>
        <authorList>
            <person name="Mano J."/>
            <person name="Ono H."/>
            <person name="Tanaka T."/>
            <person name="Naito K."/>
            <person name="Sushida H."/>
            <person name="Ike M."/>
            <person name="Tokuyasu K."/>
            <person name="Kitaoka M."/>
        </authorList>
    </citation>
    <scope>NUCLEOTIDE SEQUENCE [LARGE SCALE GENOMIC DNA]</scope>
    <source>
        <strain evidence="5 6">BS15</strain>
    </source>
</reference>
<evidence type="ECO:0000259" key="4">
    <source>
        <dbReference type="Pfam" id="PF03364"/>
    </source>
</evidence>
<comment type="subunit">
    <text evidence="2">Interacts with coenzyme Q.</text>
</comment>
<dbReference type="Proteomes" id="UP001342314">
    <property type="component" value="Unassembled WGS sequence"/>
</dbReference>
<dbReference type="InterPro" id="IPR044996">
    <property type="entry name" value="COQ10-like"/>
</dbReference>
<protein>
    <recommendedName>
        <fullName evidence="4">Coenzyme Q-binding protein COQ10 START domain-containing protein</fullName>
    </recommendedName>
</protein>
<organism evidence="5 6">
    <name type="scientific">Rhodotorula paludigena</name>
    <dbReference type="NCBI Taxonomy" id="86838"/>
    <lineage>
        <taxon>Eukaryota</taxon>
        <taxon>Fungi</taxon>
        <taxon>Dikarya</taxon>
        <taxon>Basidiomycota</taxon>
        <taxon>Pucciniomycotina</taxon>
        <taxon>Microbotryomycetes</taxon>
        <taxon>Sporidiobolales</taxon>
        <taxon>Sporidiobolaceae</taxon>
        <taxon>Rhodotorula</taxon>
    </lineage>
</organism>
<keyword evidence="6" id="KW-1185">Reference proteome</keyword>
<dbReference type="PANTHER" id="PTHR12901:SF10">
    <property type="entry name" value="COENZYME Q-BINDING PROTEIN COQ10, MITOCHONDRIAL"/>
    <property type="match status" value="1"/>
</dbReference>
<evidence type="ECO:0000313" key="5">
    <source>
        <dbReference type="EMBL" id="GJN88053.1"/>
    </source>
</evidence>
<accession>A0AAV5GCN1</accession>
<proteinExistence type="inferred from homology"/>
<dbReference type="PANTHER" id="PTHR12901">
    <property type="entry name" value="SPERM PROTEIN HOMOLOG"/>
    <property type="match status" value="1"/>
</dbReference>
<dbReference type="GO" id="GO:0045333">
    <property type="term" value="P:cellular respiration"/>
    <property type="evidence" value="ECO:0007669"/>
    <property type="project" value="InterPro"/>
</dbReference>
<dbReference type="Gene3D" id="3.30.530.20">
    <property type="match status" value="1"/>
</dbReference>
<name>A0AAV5GCN1_9BASI</name>
<dbReference type="EMBL" id="BQKY01000002">
    <property type="protein sequence ID" value="GJN88053.1"/>
    <property type="molecule type" value="Genomic_DNA"/>
</dbReference>
<dbReference type="InterPro" id="IPR005031">
    <property type="entry name" value="COQ10_START"/>
</dbReference>
<dbReference type="SUPFAM" id="SSF55961">
    <property type="entry name" value="Bet v1-like"/>
    <property type="match status" value="1"/>
</dbReference>
<dbReference type="GO" id="GO:0048039">
    <property type="term" value="F:ubiquinone binding"/>
    <property type="evidence" value="ECO:0007669"/>
    <property type="project" value="InterPro"/>
</dbReference>
<gene>
    <name evidence="5" type="ORF">Rhopal_001009-T1</name>
</gene>
<evidence type="ECO:0000256" key="2">
    <source>
        <dbReference type="ARBA" id="ARBA00011814"/>
    </source>
</evidence>
<feature type="domain" description="Coenzyme Q-binding protein COQ10 START" evidence="4">
    <location>
        <begin position="32"/>
        <end position="189"/>
    </location>
</feature>
<dbReference type="InterPro" id="IPR023393">
    <property type="entry name" value="START-like_dom_sf"/>
</dbReference>
<sequence>MADIAARPPAPDRKGTLKKEGGVWVYREDKLMPYSPAELYSVIADVDSYQSFLPFTTSSRVLRAAQLAPGTNERMPQSLQEKGWLRPGDGERWEMDGELKIGAMGFEEGYVSLVEMEKSRWVKATAKDATMFRHLSTLWSFTPTPSSSASSPQSRVDLYLSYAFTSPLHAAAIQSVWDKVSALMVEKFEQRVRDVHGRR</sequence>
<dbReference type="Pfam" id="PF03364">
    <property type="entry name" value="Polyketide_cyc"/>
    <property type="match status" value="1"/>
</dbReference>
<evidence type="ECO:0000313" key="6">
    <source>
        <dbReference type="Proteomes" id="UP001342314"/>
    </source>
</evidence>